<reference evidence="3 4" key="1">
    <citation type="submission" date="2018-04" db="EMBL/GenBank/DDBJ databases">
        <title>Bacteria isolated from cave deposits of Manipur.</title>
        <authorList>
            <person name="Sahoo D."/>
            <person name="Sarangthem I."/>
            <person name="Nandeibam J."/>
        </authorList>
    </citation>
    <scope>NUCLEOTIDE SEQUENCE [LARGE SCALE GENOMIC DNA]</scope>
    <source>
        <strain evidence="4">mrc11</strain>
    </source>
</reference>
<dbReference type="AlphaFoldDB" id="A0A328HGU0"/>
<comment type="similarity">
    <text evidence="1">Belongs to the universal stress protein A family.</text>
</comment>
<name>A0A328HGU0_ARTGO</name>
<organism evidence="3 4">
    <name type="scientific">Arthrobacter globiformis</name>
    <dbReference type="NCBI Taxonomy" id="1665"/>
    <lineage>
        <taxon>Bacteria</taxon>
        <taxon>Bacillati</taxon>
        <taxon>Actinomycetota</taxon>
        <taxon>Actinomycetes</taxon>
        <taxon>Micrococcales</taxon>
        <taxon>Micrococcaceae</taxon>
        <taxon>Arthrobacter</taxon>
    </lineage>
</organism>
<accession>A0A328HGU0</accession>
<dbReference type="EMBL" id="QLNP01000074">
    <property type="protein sequence ID" value="RAM37361.1"/>
    <property type="molecule type" value="Genomic_DNA"/>
</dbReference>
<dbReference type="OrthoDB" id="3427787at2"/>
<gene>
    <name evidence="3" type="ORF">DBZ45_11185</name>
</gene>
<evidence type="ECO:0000313" key="3">
    <source>
        <dbReference type="EMBL" id="RAM37361.1"/>
    </source>
</evidence>
<proteinExistence type="inferred from homology"/>
<dbReference type="PRINTS" id="PR01438">
    <property type="entry name" value="UNVRSLSTRESS"/>
</dbReference>
<feature type="domain" description="UspA" evidence="2">
    <location>
        <begin position="1"/>
        <end position="134"/>
    </location>
</feature>
<dbReference type="CDD" id="cd00293">
    <property type="entry name" value="USP-like"/>
    <property type="match status" value="1"/>
</dbReference>
<dbReference type="Proteomes" id="UP000249166">
    <property type="component" value="Unassembled WGS sequence"/>
</dbReference>
<sequence>MRDIIVVGVDGSGTAQKAAAAARDLAAALNAGLHVVTAFDSDRAAVYGDGQHPVIVPEAEVAENIARSEAESLGYTNITYSAARGRPADALLKEAARMDARIIVVGNRRMHGIGRVLGSVANSVAHNAPCDVYIANTYDTD</sequence>
<evidence type="ECO:0000256" key="1">
    <source>
        <dbReference type="ARBA" id="ARBA00008791"/>
    </source>
</evidence>
<evidence type="ECO:0000259" key="2">
    <source>
        <dbReference type="Pfam" id="PF00582"/>
    </source>
</evidence>
<dbReference type="InterPro" id="IPR006015">
    <property type="entry name" value="Universal_stress_UspA"/>
</dbReference>
<evidence type="ECO:0000313" key="4">
    <source>
        <dbReference type="Proteomes" id="UP000249166"/>
    </source>
</evidence>
<dbReference type="PANTHER" id="PTHR46268">
    <property type="entry name" value="STRESS RESPONSE PROTEIN NHAX"/>
    <property type="match status" value="1"/>
</dbReference>
<comment type="caution">
    <text evidence="3">The sequence shown here is derived from an EMBL/GenBank/DDBJ whole genome shotgun (WGS) entry which is preliminary data.</text>
</comment>
<dbReference type="RefSeq" id="WP_111903965.1">
    <property type="nucleotide sequence ID" value="NZ_QLNP01000074.1"/>
</dbReference>
<protein>
    <submittedName>
        <fullName evidence="3">Universal stress protein</fullName>
    </submittedName>
</protein>
<dbReference type="SUPFAM" id="SSF52402">
    <property type="entry name" value="Adenine nucleotide alpha hydrolases-like"/>
    <property type="match status" value="1"/>
</dbReference>
<dbReference type="Pfam" id="PF00582">
    <property type="entry name" value="Usp"/>
    <property type="match status" value="1"/>
</dbReference>
<dbReference type="Gene3D" id="3.40.50.620">
    <property type="entry name" value="HUPs"/>
    <property type="match status" value="1"/>
</dbReference>
<dbReference type="InterPro" id="IPR014729">
    <property type="entry name" value="Rossmann-like_a/b/a_fold"/>
</dbReference>
<dbReference type="InterPro" id="IPR006016">
    <property type="entry name" value="UspA"/>
</dbReference>
<dbReference type="PANTHER" id="PTHR46268:SF6">
    <property type="entry name" value="UNIVERSAL STRESS PROTEIN UP12"/>
    <property type="match status" value="1"/>
</dbReference>